<dbReference type="SUPFAM" id="SSF143034">
    <property type="entry name" value="L35p-like"/>
    <property type="match status" value="1"/>
</dbReference>
<organism evidence="6">
    <name type="scientific">Micromonas pusilla</name>
    <name type="common">Picoplanktonic green alga</name>
    <name type="synonym">Chromulina pusilla</name>
    <dbReference type="NCBI Taxonomy" id="38833"/>
    <lineage>
        <taxon>Eukaryota</taxon>
        <taxon>Viridiplantae</taxon>
        <taxon>Chlorophyta</taxon>
        <taxon>Mamiellophyceae</taxon>
        <taxon>Mamiellales</taxon>
        <taxon>Mamiellaceae</taxon>
        <taxon>Micromonas</taxon>
    </lineage>
</organism>
<accession>A0A7S0PUU4</accession>
<dbReference type="FunFam" id="4.10.410.60:FF:000001">
    <property type="entry name" value="50S ribosomal protein L35"/>
    <property type="match status" value="1"/>
</dbReference>
<feature type="compositionally biased region" description="Basic and acidic residues" evidence="5">
    <location>
        <begin position="89"/>
        <end position="99"/>
    </location>
</feature>
<keyword evidence="3 4" id="KW-0687">Ribonucleoprotein</keyword>
<evidence type="ECO:0000256" key="4">
    <source>
        <dbReference type="RuleBase" id="RU000568"/>
    </source>
</evidence>
<gene>
    <name evidence="6" type="ORF">MSP1404_LOCUS10051</name>
</gene>
<dbReference type="AlphaFoldDB" id="A0A7S0PUU4"/>
<sequence>MASFVMSASAVKAPAVKVSGLGFRKAVSAVAMPKAAAKPVQAHAAFSVVCGKPGAKAKTNKSAAKRFKITASGKVLHRRPGKQHLNGHKSTERKTRLSGERQIGAEQIPLVKGLLPYSRKRIR</sequence>
<name>A0A7S0PUU4_MICPS</name>
<dbReference type="NCBIfam" id="TIGR00001">
    <property type="entry name" value="rpmI_bact"/>
    <property type="match status" value="1"/>
</dbReference>
<feature type="region of interest" description="Disordered" evidence="5">
    <location>
        <begin position="79"/>
        <end position="102"/>
    </location>
</feature>
<dbReference type="PANTHER" id="PTHR33343:SF1">
    <property type="entry name" value="LARGE RIBOSOMAL SUBUNIT PROTEIN BL35M"/>
    <property type="match status" value="1"/>
</dbReference>
<dbReference type="PRINTS" id="PR00064">
    <property type="entry name" value="RIBOSOMALL35"/>
</dbReference>
<dbReference type="InterPro" id="IPR037229">
    <property type="entry name" value="Ribosomal_bL35_sf"/>
</dbReference>
<evidence type="ECO:0000256" key="1">
    <source>
        <dbReference type="ARBA" id="ARBA00006598"/>
    </source>
</evidence>
<dbReference type="InterPro" id="IPR018265">
    <property type="entry name" value="Ribosomal_bL35_CS"/>
</dbReference>
<proteinExistence type="inferred from homology"/>
<comment type="similarity">
    <text evidence="1 4">Belongs to the bacterial ribosomal protein bL35 family.</text>
</comment>
<dbReference type="EMBL" id="HBEV01012905">
    <property type="protein sequence ID" value="CAD8592647.1"/>
    <property type="molecule type" value="Transcribed_RNA"/>
</dbReference>
<keyword evidence="2 4" id="KW-0689">Ribosomal protein</keyword>
<dbReference type="HAMAP" id="MF_00514">
    <property type="entry name" value="Ribosomal_bL35"/>
    <property type="match status" value="1"/>
</dbReference>
<evidence type="ECO:0000256" key="5">
    <source>
        <dbReference type="SAM" id="MobiDB-lite"/>
    </source>
</evidence>
<dbReference type="PROSITE" id="PS00936">
    <property type="entry name" value="RIBOSOMAL_L35"/>
    <property type="match status" value="1"/>
</dbReference>
<dbReference type="Pfam" id="PF01632">
    <property type="entry name" value="Ribosomal_L35p"/>
    <property type="match status" value="1"/>
</dbReference>
<protein>
    <recommendedName>
        <fullName evidence="4">50S ribosomal protein L35</fullName>
    </recommendedName>
</protein>
<evidence type="ECO:0000256" key="2">
    <source>
        <dbReference type="ARBA" id="ARBA00022980"/>
    </source>
</evidence>
<dbReference type="GO" id="GO:0006412">
    <property type="term" value="P:translation"/>
    <property type="evidence" value="ECO:0007669"/>
    <property type="project" value="InterPro"/>
</dbReference>
<dbReference type="InterPro" id="IPR021137">
    <property type="entry name" value="Ribosomal_bL35-like"/>
</dbReference>
<evidence type="ECO:0000313" key="6">
    <source>
        <dbReference type="EMBL" id="CAD8592647.1"/>
    </source>
</evidence>
<reference evidence="6" key="1">
    <citation type="submission" date="2021-01" db="EMBL/GenBank/DDBJ databases">
        <authorList>
            <person name="Corre E."/>
            <person name="Pelletier E."/>
            <person name="Niang G."/>
            <person name="Scheremetjew M."/>
            <person name="Finn R."/>
            <person name="Kale V."/>
            <person name="Holt S."/>
            <person name="Cochrane G."/>
            <person name="Meng A."/>
            <person name="Brown T."/>
            <person name="Cohen L."/>
        </authorList>
    </citation>
    <scope>NUCLEOTIDE SEQUENCE</scope>
    <source>
        <strain evidence="6">CCMP494</strain>
    </source>
</reference>
<dbReference type="InterPro" id="IPR001706">
    <property type="entry name" value="Ribosomal_bL35"/>
</dbReference>
<evidence type="ECO:0000256" key="3">
    <source>
        <dbReference type="ARBA" id="ARBA00023274"/>
    </source>
</evidence>
<dbReference type="Gene3D" id="4.10.410.60">
    <property type="match status" value="1"/>
</dbReference>
<dbReference type="PANTHER" id="PTHR33343">
    <property type="entry name" value="54S RIBOSOMAL PROTEIN BL35M"/>
    <property type="match status" value="1"/>
</dbReference>
<dbReference type="GO" id="GO:0015934">
    <property type="term" value="C:large ribosomal subunit"/>
    <property type="evidence" value="ECO:0007669"/>
    <property type="project" value="TreeGrafter"/>
</dbReference>
<dbReference type="GO" id="GO:0003735">
    <property type="term" value="F:structural constituent of ribosome"/>
    <property type="evidence" value="ECO:0007669"/>
    <property type="project" value="InterPro"/>
</dbReference>